<keyword evidence="1" id="KW-0802">TPR repeat</keyword>
<dbReference type="SMART" id="SM00028">
    <property type="entry name" value="TPR"/>
    <property type="match status" value="5"/>
</dbReference>
<dbReference type="STRING" id="229919.GCA_001050195_02620"/>
<sequence>MKWICGFLRWWWAPALLVVGLWAVFTGGLQANRQALGALWHLAGGRAASLEGPYWQALEAIGSGGCLSPAGLSAEEKVNAAYIAFLRGNEMRKAKQPDKAIEAFRCATMLDGLKGEYYRGLAAAFAEADMPEDALINYQLAAQIDPLGSTAALARFLWYPLRDYARMEQVLARALEAYPQAPARAEWWMLLGNALRAQKKYDGALEAYHRSLALNPDRPESYAELAQCYREMGRPAEALEMINQALEKAGKPTPAWVLRRAAQVYEWAGQAEAALNFARQVLAQAPEDASMLQLVERLTKP</sequence>
<dbReference type="PROSITE" id="PS50005">
    <property type="entry name" value="TPR"/>
    <property type="match status" value="1"/>
</dbReference>
<reference evidence="2 3" key="1">
    <citation type="journal article" date="2018" name="Nat. Biotechnol.">
        <title>A standardized bacterial taxonomy based on genome phylogeny substantially revises the tree of life.</title>
        <authorList>
            <person name="Parks D.H."/>
            <person name="Chuvochina M."/>
            <person name="Waite D.W."/>
            <person name="Rinke C."/>
            <person name="Skarshewski A."/>
            <person name="Chaumeil P.A."/>
            <person name="Hugenholtz P."/>
        </authorList>
    </citation>
    <scope>NUCLEOTIDE SEQUENCE [LARGE SCALE GENOMIC DNA]</scope>
    <source>
        <strain evidence="2">UBA8781</strain>
    </source>
</reference>
<dbReference type="Gene3D" id="1.25.40.10">
    <property type="entry name" value="Tetratricopeptide repeat domain"/>
    <property type="match status" value="2"/>
</dbReference>
<protein>
    <submittedName>
        <fullName evidence="2">Uncharacterized protein</fullName>
    </submittedName>
</protein>
<name>A0A3D1JH54_9CHLR</name>
<proteinExistence type="predicted"/>
<evidence type="ECO:0000313" key="3">
    <source>
        <dbReference type="Proteomes" id="UP000264141"/>
    </source>
</evidence>
<evidence type="ECO:0000256" key="1">
    <source>
        <dbReference type="PROSITE-ProRule" id="PRU00339"/>
    </source>
</evidence>
<dbReference type="PANTHER" id="PTHR12558:SF13">
    <property type="entry name" value="CELL DIVISION CYCLE PROTEIN 27 HOMOLOG"/>
    <property type="match status" value="1"/>
</dbReference>
<feature type="repeat" description="TPR" evidence="1">
    <location>
        <begin position="185"/>
        <end position="218"/>
    </location>
</feature>
<gene>
    <name evidence="2" type="ORF">DEQ80_08285</name>
</gene>
<dbReference type="EMBL" id="DPBP01000032">
    <property type="protein sequence ID" value="HCE17842.1"/>
    <property type="molecule type" value="Genomic_DNA"/>
</dbReference>
<dbReference type="InterPro" id="IPR011990">
    <property type="entry name" value="TPR-like_helical_dom_sf"/>
</dbReference>
<comment type="caution">
    <text evidence="2">The sequence shown here is derived from an EMBL/GenBank/DDBJ whole genome shotgun (WGS) entry which is preliminary data.</text>
</comment>
<evidence type="ECO:0000313" key="2">
    <source>
        <dbReference type="EMBL" id="HCE17842.1"/>
    </source>
</evidence>
<organism evidence="2 3">
    <name type="scientific">Anaerolinea thermolimosa</name>
    <dbReference type="NCBI Taxonomy" id="229919"/>
    <lineage>
        <taxon>Bacteria</taxon>
        <taxon>Bacillati</taxon>
        <taxon>Chloroflexota</taxon>
        <taxon>Anaerolineae</taxon>
        <taxon>Anaerolineales</taxon>
        <taxon>Anaerolineaceae</taxon>
        <taxon>Anaerolinea</taxon>
    </lineage>
</organism>
<dbReference type="Pfam" id="PF14559">
    <property type="entry name" value="TPR_19"/>
    <property type="match status" value="1"/>
</dbReference>
<dbReference type="AlphaFoldDB" id="A0A3D1JH54"/>
<dbReference type="InterPro" id="IPR019734">
    <property type="entry name" value="TPR_rpt"/>
</dbReference>
<dbReference type="Proteomes" id="UP000264141">
    <property type="component" value="Unassembled WGS sequence"/>
</dbReference>
<accession>A0A3D1JH54</accession>
<dbReference type="PANTHER" id="PTHR12558">
    <property type="entry name" value="CELL DIVISION CYCLE 16,23,27"/>
    <property type="match status" value="1"/>
</dbReference>
<dbReference type="SUPFAM" id="SSF48452">
    <property type="entry name" value="TPR-like"/>
    <property type="match status" value="2"/>
</dbReference>